<dbReference type="Pfam" id="PF00072">
    <property type="entry name" value="Response_reg"/>
    <property type="match status" value="1"/>
</dbReference>
<dbReference type="OrthoDB" id="5295285at2"/>
<evidence type="ECO:0000313" key="4">
    <source>
        <dbReference type="EMBL" id="QAZ68388.1"/>
    </source>
</evidence>
<reference evidence="4 5" key="1">
    <citation type="submission" date="2018-02" db="EMBL/GenBank/DDBJ databases">
        <title>Genome sequence of Desulfovibrio carbinolicus DSM 3852.</title>
        <authorList>
            <person name="Wilbanks E."/>
            <person name="Skennerton C.T."/>
            <person name="Orphan V.J."/>
        </authorList>
    </citation>
    <scope>NUCLEOTIDE SEQUENCE [LARGE SCALE GENOMIC DNA]</scope>
    <source>
        <strain evidence="4 5">DSM 3852</strain>
    </source>
</reference>
<dbReference type="SMART" id="SM00448">
    <property type="entry name" value="REC"/>
    <property type="match status" value="1"/>
</dbReference>
<organism evidence="4 5">
    <name type="scientific">Solidesulfovibrio carbinolicus</name>
    <dbReference type="NCBI Taxonomy" id="296842"/>
    <lineage>
        <taxon>Bacteria</taxon>
        <taxon>Pseudomonadati</taxon>
        <taxon>Thermodesulfobacteriota</taxon>
        <taxon>Desulfovibrionia</taxon>
        <taxon>Desulfovibrionales</taxon>
        <taxon>Desulfovibrionaceae</taxon>
        <taxon>Solidesulfovibrio</taxon>
    </lineage>
</organism>
<dbReference type="EMBL" id="CP026538">
    <property type="protein sequence ID" value="QAZ68388.1"/>
    <property type="molecule type" value="Genomic_DNA"/>
</dbReference>
<evidence type="ECO:0000313" key="5">
    <source>
        <dbReference type="Proteomes" id="UP000293296"/>
    </source>
</evidence>
<keyword evidence="1 2" id="KW-0597">Phosphoprotein</keyword>
<proteinExistence type="predicted"/>
<dbReference type="AlphaFoldDB" id="A0A4P6HSL9"/>
<dbReference type="SUPFAM" id="SSF52172">
    <property type="entry name" value="CheY-like"/>
    <property type="match status" value="1"/>
</dbReference>
<dbReference type="InterPro" id="IPR011006">
    <property type="entry name" value="CheY-like_superfamily"/>
</dbReference>
<gene>
    <name evidence="4" type="ORF">C3Y92_14610</name>
</gene>
<name>A0A4P6HSL9_9BACT</name>
<dbReference type="GO" id="GO:0000160">
    <property type="term" value="P:phosphorelay signal transduction system"/>
    <property type="evidence" value="ECO:0007669"/>
    <property type="project" value="InterPro"/>
</dbReference>
<dbReference type="PROSITE" id="PS50110">
    <property type="entry name" value="RESPONSE_REGULATORY"/>
    <property type="match status" value="1"/>
</dbReference>
<dbReference type="Gene3D" id="3.40.50.2300">
    <property type="match status" value="1"/>
</dbReference>
<dbReference type="KEGG" id="dcb:C3Y92_14610"/>
<evidence type="ECO:0000256" key="2">
    <source>
        <dbReference type="PROSITE-ProRule" id="PRU00169"/>
    </source>
</evidence>
<accession>A0A4P6HSL9</accession>
<dbReference type="CDD" id="cd00156">
    <property type="entry name" value="REC"/>
    <property type="match status" value="1"/>
</dbReference>
<keyword evidence="5" id="KW-1185">Reference proteome</keyword>
<dbReference type="PANTHER" id="PTHR44591:SF3">
    <property type="entry name" value="RESPONSE REGULATORY DOMAIN-CONTAINING PROTEIN"/>
    <property type="match status" value="1"/>
</dbReference>
<dbReference type="InterPro" id="IPR050595">
    <property type="entry name" value="Bact_response_regulator"/>
</dbReference>
<dbReference type="InterPro" id="IPR001789">
    <property type="entry name" value="Sig_transdc_resp-reg_receiver"/>
</dbReference>
<protein>
    <submittedName>
        <fullName evidence="4">Response regulator</fullName>
    </submittedName>
</protein>
<feature type="domain" description="Response regulatory" evidence="3">
    <location>
        <begin position="4"/>
        <end position="116"/>
    </location>
</feature>
<evidence type="ECO:0000259" key="3">
    <source>
        <dbReference type="PROSITE" id="PS50110"/>
    </source>
</evidence>
<evidence type="ECO:0000256" key="1">
    <source>
        <dbReference type="ARBA" id="ARBA00022553"/>
    </source>
</evidence>
<dbReference type="Proteomes" id="UP000293296">
    <property type="component" value="Chromosome"/>
</dbReference>
<dbReference type="RefSeq" id="WP_075355151.1">
    <property type="nucleotide sequence ID" value="NZ_CP026538.1"/>
</dbReference>
<feature type="modified residue" description="4-aspartylphosphate" evidence="2">
    <location>
        <position position="53"/>
    </location>
</feature>
<dbReference type="PANTHER" id="PTHR44591">
    <property type="entry name" value="STRESS RESPONSE REGULATOR PROTEIN 1"/>
    <property type="match status" value="1"/>
</dbReference>
<sequence>MPKTILIVDDDPNIREYLETLLTDNGYETIVAENGEKALEVLAAHTPDLITLDIEMPDKTGPWFNRALQRGKTYANIPIIVITGHTGLKYVIPNAVGSLSKPFEQKELLDLVRETIGS</sequence>